<dbReference type="EMBL" id="MCGO01000034">
    <property type="protein sequence ID" value="ORY40660.1"/>
    <property type="molecule type" value="Genomic_DNA"/>
</dbReference>
<evidence type="ECO:0000313" key="2">
    <source>
        <dbReference type="EMBL" id="ORY40660.1"/>
    </source>
</evidence>
<protein>
    <submittedName>
        <fullName evidence="2">Uncharacterized protein</fullName>
    </submittedName>
</protein>
<name>A0A1Y2C0W7_9FUNG</name>
<keyword evidence="1" id="KW-0732">Signal</keyword>
<gene>
    <name evidence="2" type="ORF">BCR33DRAFT_719208</name>
</gene>
<proteinExistence type="predicted"/>
<feature type="signal peptide" evidence="1">
    <location>
        <begin position="1"/>
        <end position="17"/>
    </location>
</feature>
<dbReference type="AlphaFoldDB" id="A0A1Y2C0W7"/>
<evidence type="ECO:0000313" key="3">
    <source>
        <dbReference type="Proteomes" id="UP000193642"/>
    </source>
</evidence>
<feature type="chain" id="PRO_5012643797" evidence="1">
    <location>
        <begin position="18"/>
        <end position="64"/>
    </location>
</feature>
<comment type="caution">
    <text evidence="2">The sequence shown here is derived from an EMBL/GenBank/DDBJ whole genome shotgun (WGS) entry which is preliminary data.</text>
</comment>
<reference evidence="2 3" key="1">
    <citation type="submission" date="2016-07" db="EMBL/GenBank/DDBJ databases">
        <title>Pervasive Adenine N6-methylation of Active Genes in Fungi.</title>
        <authorList>
            <consortium name="DOE Joint Genome Institute"/>
            <person name="Mondo S.J."/>
            <person name="Dannebaum R.O."/>
            <person name="Kuo R.C."/>
            <person name="Labutti K."/>
            <person name="Haridas S."/>
            <person name="Kuo A."/>
            <person name="Salamov A."/>
            <person name="Ahrendt S.R."/>
            <person name="Lipzen A."/>
            <person name="Sullivan W."/>
            <person name="Andreopoulos W.B."/>
            <person name="Clum A."/>
            <person name="Lindquist E."/>
            <person name="Daum C."/>
            <person name="Ramamoorthy G.K."/>
            <person name="Gryganskyi A."/>
            <person name="Culley D."/>
            <person name="Magnuson J.K."/>
            <person name="James T.Y."/>
            <person name="O'Malley M.A."/>
            <person name="Stajich J.E."/>
            <person name="Spatafora J.W."/>
            <person name="Visel A."/>
            <person name="Grigoriev I.V."/>
        </authorList>
    </citation>
    <scope>NUCLEOTIDE SEQUENCE [LARGE SCALE GENOMIC DNA]</scope>
    <source>
        <strain evidence="2 3">JEL800</strain>
    </source>
</reference>
<sequence>MAAAWQKIAELLAVAFGHGVGTGSVCVRASFPTPSESPLRPLQTLSDTLTTIYRGFWVQFPVRP</sequence>
<accession>A0A1Y2C0W7</accession>
<dbReference type="Proteomes" id="UP000193642">
    <property type="component" value="Unassembled WGS sequence"/>
</dbReference>
<keyword evidence="3" id="KW-1185">Reference proteome</keyword>
<evidence type="ECO:0000256" key="1">
    <source>
        <dbReference type="SAM" id="SignalP"/>
    </source>
</evidence>
<feature type="non-terminal residue" evidence="2">
    <location>
        <position position="64"/>
    </location>
</feature>
<organism evidence="2 3">
    <name type="scientific">Rhizoclosmatium globosum</name>
    <dbReference type="NCBI Taxonomy" id="329046"/>
    <lineage>
        <taxon>Eukaryota</taxon>
        <taxon>Fungi</taxon>
        <taxon>Fungi incertae sedis</taxon>
        <taxon>Chytridiomycota</taxon>
        <taxon>Chytridiomycota incertae sedis</taxon>
        <taxon>Chytridiomycetes</taxon>
        <taxon>Chytridiales</taxon>
        <taxon>Chytriomycetaceae</taxon>
        <taxon>Rhizoclosmatium</taxon>
    </lineage>
</organism>